<dbReference type="AlphaFoldDB" id="A0A3N2D1P1"/>
<accession>A0A3N2D1P1</accession>
<dbReference type="InterPro" id="IPR021421">
    <property type="entry name" value="DUF3071"/>
</dbReference>
<evidence type="ECO:0000313" key="4">
    <source>
        <dbReference type="Proteomes" id="UP000275356"/>
    </source>
</evidence>
<dbReference type="RefSeq" id="WP_123740597.1">
    <property type="nucleotide sequence ID" value="NZ_CALFQU010000046.1"/>
</dbReference>
<proteinExistence type="predicted"/>
<name>A0A3N2D1P1_9MICO</name>
<dbReference type="Pfam" id="PF11268">
    <property type="entry name" value="DUF3071"/>
    <property type="match status" value="1"/>
</dbReference>
<organism evidence="3 4">
    <name type="scientific">Salana multivorans</name>
    <dbReference type="NCBI Taxonomy" id="120377"/>
    <lineage>
        <taxon>Bacteria</taxon>
        <taxon>Bacillati</taxon>
        <taxon>Actinomycetota</taxon>
        <taxon>Actinomycetes</taxon>
        <taxon>Micrococcales</taxon>
        <taxon>Beutenbergiaceae</taxon>
        <taxon>Salana</taxon>
    </lineage>
</organism>
<feature type="domain" description="DUF3071" evidence="2">
    <location>
        <begin position="1"/>
        <end position="163"/>
    </location>
</feature>
<evidence type="ECO:0000259" key="2">
    <source>
        <dbReference type="Pfam" id="PF11268"/>
    </source>
</evidence>
<dbReference type="Proteomes" id="UP000275356">
    <property type="component" value="Unassembled WGS sequence"/>
</dbReference>
<dbReference type="InterPro" id="IPR047682">
    <property type="entry name" value="SepH-like"/>
</dbReference>
<reference evidence="3 4" key="1">
    <citation type="submission" date="2018-11" db="EMBL/GenBank/DDBJ databases">
        <title>Sequencing the genomes of 1000 actinobacteria strains.</title>
        <authorList>
            <person name="Klenk H.-P."/>
        </authorList>
    </citation>
    <scope>NUCLEOTIDE SEQUENCE [LARGE SCALE GENOMIC DNA]</scope>
    <source>
        <strain evidence="3 4">DSM 13521</strain>
    </source>
</reference>
<gene>
    <name evidence="3" type="ORF">EDD28_3095</name>
</gene>
<comment type="caution">
    <text evidence="3">The sequence shown here is derived from an EMBL/GenBank/DDBJ whole genome shotgun (WGS) entry which is preliminary data.</text>
</comment>
<dbReference type="NCBIfam" id="NF040712">
    <property type="entry name" value="SepH"/>
    <property type="match status" value="1"/>
</dbReference>
<dbReference type="OrthoDB" id="5180791at2"/>
<feature type="region of interest" description="Disordered" evidence="1">
    <location>
        <begin position="212"/>
        <end position="383"/>
    </location>
</feature>
<evidence type="ECO:0000313" key="3">
    <source>
        <dbReference type="EMBL" id="ROR93673.1"/>
    </source>
</evidence>
<sequence>MRELALESLHADGEHLVLVDSGGQQYRLAIDDALRSAVRSDRPYLEAIRAGARSALPPRDIQARLRAGESVESVAAAAGLPTSAIERYESPVLAERAWIVEQTQKLAIGHEVGAPTLGDLVVDRLAARGDTAPITWDARRTPGAPWEVSVAFGPGGDQVATWQVDLQARSLTALDSRSRLLSETDLTDRRARAPFDLEAEDSRRGADLLIRDSREHARPDAAAGSAAATGTTAPAAAPDDAADPSAERQPTGKASATDSLLERLGRARGRRAAPPSPTDEAQDAAPAEPERESQDGLFPVAPVLRLRREEHEQPAVEGAAESDESTGGAGVEPAAAGSAASEDGTAQETGEEAAQPEKPRSRSRSRRASVPTWDEIVFGSRGD</sequence>
<feature type="compositionally biased region" description="Low complexity" evidence="1">
    <location>
        <begin position="331"/>
        <end position="346"/>
    </location>
</feature>
<dbReference type="EMBL" id="RKHQ01000002">
    <property type="protein sequence ID" value="ROR93673.1"/>
    <property type="molecule type" value="Genomic_DNA"/>
</dbReference>
<protein>
    <recommendedName>
        <fullName evidence="2">DUF3071 domain-containing protein</fullName>
    </recommendedName>
</protein>
<evidence type="ECO:0000256" key="1">
    <source>
        <dbReference type="SAM" id="MobiDB-lite"/>
    </source>
</evidence>
<feature type="compositionally biased region" description="Low complexity" evidence="1">
    <location>
        <begin position="220"/>
        <end position="239"/>
    </location>
</feature>
<keyword evidence="4" id="KW-1185">Reference proteome</keyword>